<proteinExistence type="predicted"/>
<dbReference type="SMART" id="SM00530">
    <property type="entry name" value="HTH_XRE"/>
    <property type="match status" value="1"/>
</dbReference>
<evidence type="ECO:0000256" key="1">
    <source>
        <dbReference type="ARBA" id="ARBA00023125"/>
    </source>
</evidence>
<feature type="transmembrane region" description="Helical" evidence="2">
    <location>
        <begin position="110"/>
        <end position="129"/>
    </location>
</feature>
<dbReference type="PANTHER" id="PTHR46558">
    <property type="entry name" value="TRACRIPTIONAL REGULATORY PROTEIN-RELATED-RELATED"/>
    <property type="match status" value="1"/>
</dbReference>
<protein>
    <recommendedName>
        <fullName evidence="3">HTH cro/C1-type domain-containing protein</fullName>
    </recommendedName>
</protein>
<dbReference type="Pfam" id="PF01381">
    <property type="entry name" value="HTH_3"/>
    <property type="match status" value="1"/>
</dbReference>
<evidence type="ECO:0000256" key="2">
    <source>
        <dbReference type="SAM" id="Phobius"/>
    </source>
</evidence>
<dbReference type="RefSeq" id="WP_057892528.1">
    <property type="nucleotide sequence ID" value="NZ_AZFV01000020.1"/>
</dbReference>
<comment type="caution">
    <text evidence="4">The sequence shown here is derived from an EMBL/GenBank/DDBJ whole genome shotgun (WGS) entry which is preliminary data.</text>
</comment>
<evidence type="ECO:0000259" key="3">
    <source>
        <dbReference type="PROSITE" id="PS50943"/>
    </source>
</evidence>
<keyword evidence="1" id="KW-0238">DNA-binding</keyword>
<name>A0A0R1WJ25_9LACO</name>
<keyword evidence="2" id="KW-1133">Transmembrane helix</keyword>
<dbReference type="Gene3D" id="1.10.260.40">
    <property type="entry name" value="lambda repressor-like DNA-binding domains"/>
    <property type="match status" value="1"/>
</dbReference>
<dbReference type="PANTHER" id="PTHR46558:SF15">
    <property type="entry name" value="HELIX-TURN-HELIX DOMAIN PROTEIN"/>
    <property type="match status" value="1"/>
</dbReference>
<dbReference type="PROSITE" id="PS50943">
    <property type="entry name" value="HTH_CROC1"/>
    <property type="match status" value="1"/>
</dbReference>
<feature type="transmembrane region" description="Helical" evidence="2">
    <location>
        <begin position="81"/>
        <end position="104"/>
    </location>
</feature>
<evidence type="ECO:0000313" key="4">
    <source>
        <dbReference type="EMBL" id="KRM15691.1"/>
    </source>
</evidence>
<dbReference type="CDD" id="cd00093">
    <property type="entry name" value="HTH_XRE"/>
    <property type="match status" value="1"/>
</dbReference>
<dbReference type="AlphaFoldDB" id="A0A0R1WJ25"/>
<dbReference type="PATRIC" id="fig|1423774.3.peg.1156"/>
<dbReference type="EMBL" id="AZFV01000020">
    <property type="protein sequence ID" value="KRM15691.1"/>
    <property type="molecule type" value="Genomic_DNA"/>
</dbReference>
<organism evidence="4 5">
    <name type="scientific">Companilactobacillus nantensis DSM 16982</name>
    <dbReference type="NCBI Taxonomy" id="1423774"/>
    <lineage>
        <taxon>Bacteria</taxon>
        <taxon>Bacillati</taxon>
        <taxon>Bacillota</taxon>
        <taxon>Bacilli</taxon>
        <taxon>Lactobacillales</taxon>
        <taxon>Lactobacillaceae</taxon>
        <taxon>Companilactobacillus</taxon>
    </lineage>
</organism>
<feature type="transmembrane region" description="Helical" evidence="2">
    <location>
        <begin position="141"/>
        <end position="162"/>
    </location>
</feature>
<accession>A0A0R1WJ25</accession>
<evidence type="ECO:0000313" key="5">
    <source>
        <dbReference type="Proteomes" id="UP000051302"/>
    </source>
</evidence>
<dbReference type="InterPro" id="IPR010982">
    <property type="entry name" value="Lambda_DNA-bd_dom_sf"/>
</dbReference>
<sequence length="172" mass="19458">MEIGKQLQYQRKQRNMSQEVLAKKLNISRQSISKWESGAALPSFANVIAISELFDISLDELIKGDAALMDKFENGSKMNKALFITIVGIGLAIVAFIISAGFLHISENSLNYWLILPTVISFVAFAWSIKWKNIDKIVSKWTVLLGIIWLALVMWPNLYSFWTGFVTGFNNH</sequence>
<gene>
    <name evidence="4" type="ORF">FD31_GL001111</name>
</gene>
<keyword evidence="2" id="KW-0812">Transmembrane</keyword>
<feature type="domain" description="HTH cro/C1-type" evidence="3">
    <location>
        <begin position="7"/>
        <end position="61"/>
    </location>
</feature>
<keyword evidence="2" id="KW-0472">Membrane</keyword>
<dbReference type="GO" id="GO:0003677">
    <property type="term" value="F:DNA binding"/>
    <property type="evidence" value="ECO:0007669"/>
    <property type="project" value="UniProtKB-KW"/>
</dbReference>
<dbReference type="InterPro" id="IPR001387">
    <property type="entry name" value="Cro/C1-type_HTH"/>
</dbReference>
<reference evidence="4 5" key="1">
    <citation type="journal article" date="2015" name="Genome Announc.">
        <title>Expanding the biotechnology potential of lactobacilli through comparative genomics of 213 strains and associated genera.</title>
        <authorList>
            <person name="Sun Z."/>
            <person name="Harris H.M."/>
            <person name="McCann A."/>
            <person name="Guo C."/>
            <person name="Argimon S."/>
            <person name="Zhang W."/>
            <person name="Yang X."/>
            <person name="Jeffery I.B."/>
            <person name="Cooney J.C."/>
            <person name="Kagawa T.F."/>
            <person name="Liu W."/>
            <person name="Song Y."/>
            <person name="Salvetti E."/>
            <person name="Wrobel A."/>
            <person name="Rasinkangas P."/>
            <person name="Parkhill J."/>
            <person name="Rea M.C."/>
            <person name="O'Sullivan O."/>
            <person name="Ritari J."/>
            <person name="Douillard F.P."/>
            <person name="Paul Ross R."/>
            <person name="Yang R."/>
            <person name="Briner A.E."/>
            <person name="Felis G.E."/>
            <person name="de Vos W.M."/>
            <person name="Barrangou R."/>
            <person name="Klaenhammer T.R."/>
            <person name="Caufield P.W."/>
            <person name="Cui Y."/>
            <person name="Zhang H."/>
            <person name="O'Toole P.W."/>
        </authorList>
    </citation>
    <scope>NUCLEOTIDE SEQUENCE [LARGE SCALE GENOMIC DNA]</scope>
    <source>
        <strain evidence="4 5">DSM 16982</strain>
    </source>
</reference>
<dbReference type="STRING" id="1423774.FD31_GL001111"/>
<dbReference type="SUPFAM" id="SSF47413">
    <property type="entry name" value="lambda repressor-like DNA-binding domains"/>
    <property type="match status" value="1"/>
</dbReference>
<keyword evidence="5" id="KW-1185">Reference proteome</keyword>
<dbReference type="Proteomes" id="UP000051302">
    <property type="component" value="Unassembled WGS sequence"/>
</dbReference>